<evidence type="ECO:0000256" key="1">
    <source>
        <dbReference type="SAM" id="MobiDB-lite"/>
    </source>
</evidence>
<dbReference type="Proteomes" id="UP000031512">
    <property type="component" value="Chromosome 3"/>
</dbReference>
<feature type="compositionally biased region" description="Basic and acidic residues" evidence="1">
    <location>
        <begin position="1313"/>
        <end position="1350"/>
    </location>
</feature>
<feature type="region of interest" description="Disordered" evidence="1">
    <location>
        <begin position="675"/>
        <end position="1350"/>
    </location>
</feature>
<reference evidence="3 4" key="1">
    <citation type="journal article" date="2012" name="BMC Genomics">
        <title>Comparative genomic analysis and phylogenetic position of Theileria equi.</title>
        <authorList>
            <person name="Kappmeyer L.S."/>
            <person name="Thiagarajan M."/>
            <person name="Herndon D.R."/>
            <person name="Ramsay J.D."/>
            <person name="Caler E."/>
            <person name="Djikeng A."/>
            <person name="Gillespie J.J."/>
            <person name="Lau A.O."/>
            <person name="Roalson E.H."/>
            <person name="Silva J.C."/>
            <person name="Silva M.G."/>
            <person name="Suarez C.E."/>
            <person name="Ueti M.W."/>
            <person name="Nene V.M."/>
            <person name="Mealey R.H."/>
            <person name="Knowles D.P."/>
            <person name="Brayton K.A."/>
        </authorList>
    </citation>
    <scope>NUCLEOTIDE SEQUENCE [LARGE SCALE GENOMIC DNA]</scope>
    <source>
        <strain evidence="3 4">WA</strain>
    </source>
</reference>
<feature type="chain" id="PRO_5003939407" description="IgA-specific serine endopeptidase" evidence="2">
    <location>
        <begin position="30"/>
        <end position="1443"/>
    </location>
</feature>
<feature type="compositionally biased region" description="Acidic residues" evidence="1">
    <location>
        <begin position="1250"/>
        <end position="1270"/>
    </location>
</feature>
<feature type="region of interest" description="Disordered" evidence="1">
    <location>
        <begin position="309"/>
        <end position="354"/>
    </location>
</feature>
<feature type="compositionally biased region" description="Basic and acidic residues" evidence="1">
    <location>
        <begin position="688"/>
        <end position="708"/>
    </location>
</feature>
<feature type="compositionally biased region" description="Acidic residues" evidence="1">
    <location>
        <begin position="810"/>
        <end position="825"/>
    </location>
</feature>
<proteinExistence type="predicted"/>
<feature type="region of interest" description="Disordered" evidence="1">
    <location>
        <begin position="121"/>
        <end position="280"/>
    </location>
</feature>
<protein>
    <recommendedName>
        <fullName evidence="5">IgA-specific serine endopeptidase</fullName>
    </recommendedName>
</protein>
<organism evidence="3 4">
    <name type="scientific">Theileria equi strain WA</name>
    <dbReference type="NCBI Taxonomy" id="1537102"/>
    <lineage>
        <taxon>Eukaryota</taxon>
        <taxon>Sar</taxon>
        <taxon>Alveolata</taxon>
        <taxon>Apicomplexa</taxon>
        <taxon>Aconoidasida</taxon>
        <taxon>Piroplasmida</taxon>
        <taxon>Theileriidae</taxon>
        <taxon>Theileria</taxon>
    </lineage>
</organism>
<feature type="signal peptide" evidence="2">
    <location>
        <begin position="1"/>
        <end position="29"/>
    </location>
</feature>
<feature type="compositionally biased region" description="Basic and acidic residues" evidence="1">
    <location>
        <begin position="830"/>
        <end position="846"/>
    </location>
</feature>
<keyword evidence="2" id="KW-0732">Signal</keyword>
<dbReference type="KEGG" id="beq:BEWA_001550"/>
<feature type="compositionally biased region" description="Acidic residues" evidence="1">
    <location>
        <begin position="1277"/>
        <end position="1296"/>
    </location>
</feature>
<feature type="compositionally biased region" description="Acidic residues" evidence="1">
    <location>
        <begin position="1050"/>
        <end position="1078"/>
    </location>
</feature>
<dbReference type="GeneID" id="15806277"/>
<feature type="compositionally biased region" description="Basic and acidic residues" evidence="1">
    <location>
        <begin position="444"/>
        <end position="454"/>
    </location>
</feature>
<feature type="compositionally biased region" description="Polar residues" evidence="1">
    <location>
        <begin position="247"/>
        <end position="267"/>
    </location>
</feature>
<feature type="region of interest" description="Disordered" evidence="1">
    <location>
        <begin position="401"/>
        <end position="570"/>
    </location>
</feature>
<feature type="compositionally biased region" description="Basic and acidic residues" evidence="1">
    <location>
        <begin position="743"/>
        <end position="778"/>
    </location>
</feature>
<feature type="compositionally biased region" description="Acidic residues" evidence="1">
    <location>
        <begin position="1087"/>
        <end position="1103"/>
    </location>
</feature>
<evidence type="ECO:0000256" key="2">
    <source>
        <dbReference type="SAM" id="SignalP"/>
    </source>
</evidence>
<dbReference type="STRING" id="1537102.L0AZR4"/>
<dbReference type="eggNOG" id="KOG1808">
    <property type="taxonomic scope" value="Eukaryota"/>
</dbReference>
<gene>
    <name evidence="3" type="ORF">BEWA_001550</name>
</gene>
<sequence length="1443" mass="158220">MVTVNQSTRIYCFTLFIVLAICGIVGVNGDVNILCGEWTRWTPCEDGKQYRGRWCRYRRGSEPRKSRAALPRSIQEWIGRVESHGAPKSDATYVVEADFEISRCGQSNNLWVPPGRARVRADERDFRKHQGIGTKTRNEEKDQNRPSGLGLKTQREVERERKKAEREQRKAEREQRKAEREQRKAEREKKKAEREERRAERERKRAERGKKGPKIARENCPLDPAKGGETPIIGQGGSEPIIASAKNGPSNNSQDTKTPSFKAQETFNDTREPVRPQLVVPRPLVTPKRVQEPIRVVTPTVPRAAPVVVTQPRKPKPPRRPLRPWRPTRPGGRRPNVTPRIKRPATPRPAPNTRRIRVVPIKVPRVVAQPRIVTPIVRPSAVTKPAEPKVNATNETGILAHVYPVPPVPSDAPVTKEPEPSNVKEGQDDKSPNEQGNSQSSDNGEYRDVPRGMKEDEELTNQNDRLNEEAAPILENGNDKERVKASSTTSEENEKPSYGGDLSSLEREAAEPSIGIVHPLESDTANGNEDDGISPLISEGENGARDDKGAIPPQPPVTPPTEGSSETPQSVGKVGALDIANPDETRVDINKGDSSGVGYRGLMPKDDVIVSSVLDAGATVWEAEGANDKCVAINLYSRGDTSLLTLWTIRGESLDILYFKRVKDKWDGITPKEFKEKLNGMDDGDEDNDKRDEPAVQEPAKDTFEGTRDSTPSKAAEEENKTPVVVLPDKESKNAQDQADGPTIKEPEEAIVSEDGKLAPEPMAHKDEDQVSLSRDEDVQNDDSGVPEPTMHAPEIQEVKDLESPVNETSEADPVENVNTEDDVQSPEQASREEEVLEHKQGKEGESIFSSGDVPPKDDAPKGPLGMDNLDLAGEGGKEGDDDDDDKGPEMVADDQPKDGDAHDPLKAVEPLEGEDEQEAGQEKEGGDQEGVQGPEEVLPEPQAVDPPEESNEERPESEMPEVVLPPAEPNDNDEKEPETIPDAPAKKDDSGESQPEEALAQEHGTPKENEVEGEEQDGNRAQDEQPPDEEGSEVKEEDSPVEDPKPVSNEEESSNEQEELGDLDDQDSEETLVEEVQPEVVPPAESPEDDEPGKESESDDMGDPSKENEQEARVEETGSEGVTSEDDGLESNKGETPKGDEEQKASESASNTEEVVQEQPEPEPATEEEEQSPGNSEASQEGNDESNEHSPSLGDNDDEDEEEEDDDEEAGQEEEGELQDADKEDEEPSTNDDSEENESEFNEPREGAESPEDDEPEPSDPAEDAETPENEVSTDAQDDGDKGDDEEPEYDEVEEEGAKEPEAPVETTTDADGSKVLEDAPVKKEESRDKPSSDDKEHETAQIDDPDHAGRVEYAAILGDYDQNLAPETKQRGFGTGAKIAGGIIGGLLAIAAAGAGYKLHKKRFVCVVHGLEVPRREYGPCSRYLSSLHTILGTPGSPEIF</sequence>
<feature type="compositionally biased region" description="Acidic residues" evidence="1">
    <location>
        <begin position="1196"/>
        <end position="1242"/>
    </location>
</feature>
<keyword evidence="4" id="KW-1185">Reference proteome</keyword>
<feature type="compositionally biased region" description="Low complexity" evidence="1">
    <location>
        <begin position="328"/>
        <end position="339"/>
    </location>
</feature>
<evidence type="ECO:0008006" key="5">
    <source>
        <dbReference type="Google" id="ProtNLM"/>
    </source>
</evidence>
<evidence type="ECO:0000313" key="4">
    <source>
        <dbReference type="Proteomes" id="UP000031512"/>
    </source>
</evidence>
<dbReference type="EMBL" id="CP001670">
    <property type="protein sequence ID" value="AFZ80748.1"/>
    <property type="molecule type" value="Genomic_DNA"/>
</dbReference>
<accession>L0AZR4</accession>
<feature type="compositionally biased region" description="Basic and acidic residues" evidence="1">
    <location>
        <begin position="153"/>
        <end position="205"/>
    </location>
</feature>
<evidence type="ECO:0000313" key="3">
    <source>
        <dbReference type="EMBL" id="AFZ80748.1"/>
    </source>
</evidence>
<feature type="compositionally biased region" description="Basic and acidic residues" evidence="1">
    <location>
        <begin position="1033"/>
        <end position="1046"/>
    </location>
</feature>
<feature type="compositionally biased region" description="Basic residues" evidence="1">
    <location>
        <begin position="313"/>
        <end position="323"/>
    </location>
</feature>
<feature type="compositionally biased region" description="Polar residues" evidence="1">
    <location>
        <begin position="433"/>
        <end position="443"/>
    </location>
</feature>
<dbReference type="RefSeq" id="XP_004830414.1">
    <property type="nucleotide sequence ID" value="XM_004830357.1"/>
</dbReference>
<feature type="compositionally biased region" description="Polar residues" evidence="1">
    <location>
        <begin position="1173"/>
        <end position="1182"/>
    </location>
</feature>
<feature type="compositionally biased region" description="Acidic residues" evidence="1">
    <location>
        <begin position="1161"/>
        <end position="1172"/>
    </location>
</feature>
<feature type="compositionally biased region" description="Basic and acidic residues" evidence="1">
    <location>
        <begin position="895"/>
        <end position="907"/>
    </location>
</feature>
<feature type="compositionally biased region" description="Basic and acidic residues" evidence="1">
    <location>
        <begin position="1131"/>
        <end position="1146"/>
    </location>
</feature>
<dbReference type="VEuPathDB" id="PiroplasmaDB:BEWA_001550"/>
<feature type="compositionally biased region" description="Basic and acidic residues" evidence="1">
    <location>
        <begin position="1104"/>
        <end position="1117"/>
    </location>
</feature>
<name>L0AZR4_THEEQ</name>